<evidence type="ECO:0000313" key="6">
    <source>
        <dbReference type="EMBL" id="KAF4971312.1"/>
    </source>
</evidence>
<dbReference type="InterPro" id="IPR023210">
    <property type="entry name" value="NADP_OxRdtase_dom"/>
</dbReference>
<sequence>MAFATAPKPNSLLGWHRILSPNAGVKVSPICLGGISIGNSWKFYTGKNEEPFKLLDAFYELGGNFIDTASLYNNEGSEQLIGQWMEERGVRDQMVIATKYSAGYRAYNREQEPIQSNFTGNSAKSMRVSVHWWDYATSVEEVMRGLHAHVMAREVLYLGISNTPAWIVVKANAYARRHGLTPFSVYQGDWNASLRDMEGEVIPMCEDQGMAVVPWGALGTGSLLSAAQRKERESDVDAPKMPVSETALRTSEALERIADRKGTTLQAIALAYLFHQTTYVFPIVGVNTVEHIKAMPEALRIKLTQEEIDEIYEASPYNPGYPMSFTQYMKPVKYDLSWTPADHQQYQMAAWIDAPPKPLNLGTGDLVRLRKTCHYFNEYCDQEILKSATRDMSTSEDGDGENKSHNLYLHRAVERCSHGILESLLELKAPLSLGDRQSETALHWAARKGCDVCVQRLLGAGAVPSITSTTNWTPLMLAARLNHPIVVKLLLDAGADVNQKGFHGWTPLHLAHRFGHTTMYDLLCSVGGDEKALDNDGLNPRQAILKQKGWGVL</sequence>
<dbReference type="SUPFAM" id="SSF51430">
    <property type="entry name" value="NAD(P)-linked oxidoreductase"/>
    <property type="match status" value="1"/>
</dbReference>
<comment type="caution">
    <text evidence="6">The sequence shown here is derived from an EMBL/GenBank/DDBJ whole genome shotgun (WGS) entry which is preliminary data.</text>
</comment>
<feature type="repeat" description="ANK" evidence="4">
    <location>
        <begin position="437"/>
        <end position="469"/>
    </location>
</feature>
<dbReference type="PRINTS" id="PR01415">
    <property type="entry name" value="ANKYRIN"/>
</dbReference>
<accession>A0A8H4XDP3</accession>
<dbReference type="PROSITE" id="PS50297">
    <property type="entry name" value="ANK_REP_REGION"/>
    <property type="match status" value="2"/>
</dbReference>
<gene>
    <name evidence="6" type="ORF">FSARC_1831</name>
</gene>
<dbReference type="InterPro" id="IPR036770">
    <property type="entry name" value="Ankyrin_rpt-contain_sf"/>
</dbReference>
<reference evidence="6" key="1">
    <citation type="journal article" date="2020" name="BMC Genomics">
        <title>Correction to: Identification and distribution of gene clusters required for synthesis of sphingolipid metabolism inhibitors in diverse species of the filamentous fungus Fusarium.</title>
        <authorList>
            <person name="Kim H.S."/>
            <person name="Lohmar J.M."/>
            <person name="Busman M."/>
            <person name="Brown D.W."/>
            <person name="Naumann T.A."/>
            <person name="Divon H.H."/>
            <person name="Lysoe E."/>
            <person name="Uhlig S."/>
            <person name="Proctor R.H."/>
        </authorList>
    </citation>
    <scope>NUCLEOTIDE SEQUENCE</scope>
    <source>
        <strain evidence="6">NRRL 20472</strain>
    </source>
</reference>
<keyword evidence="1" id="KW-0521">NADP</keyword>
<evidence type="ECO:0000256" key="1">
    <source>
        <dbReference type="ARBA" id="ARBA00022857"/>
    </source>
</evidence>
<evidence type="ECO:0000259" key="5">
    <source>
        <dbReference type="Pfam" id="PF00248"/>
    </source>
</evidence>
<dbReference type="SMART" id="SM00248">
    <property type="entry name" value="ANK"/>
    <property type="match status" value="4"/>
</dbReference>
<feature type="domain" description="NADP-dependent oxidoreductase" evidence="5">
    <location>
        <begin position="29"/>
        <end position="314"/>
    </location>
</feature>
<comment type="similarity">
    <text evidence="3">Belongs to the aldo/keto reductase family. Aldo/keto reductase 2 subfamily.</text>
</comment>
<dbReference type="PANTHER" id="PTHR43364">
    <property type="entry name" value="NADH-SPECIFIC METHYLGLYOXAL REDUCTASE-RELATED"/>
    <property type="match status" value="1"/>
</dbReference>
<feature type="repeat" description="ANK" evidence="4">
    <location>
        <begin position="470"/>
        <end position="502"/>
    </location>
</feature>
<dbReference type="Pfam" id="PF00248">
    <property type="entry name" value="Aldo_ket_red"/>
    <property type="match status" value="1"/>
</dbReference>
<proteinExistence type="inferred from homology"/>
<dbReference type="PANTHER" id="PTHR43364:SF7">
    <property type="entry name" value="NADP-DEPENDENT OXIDOREDUCTASE DOMAIN-CONTAINING PROTEIN-RELATED"/>
    <property type="match status" value="1"/>
</dbReference>
<evidence type="ECO:0000256" key="2">
    <source>
        <dbReference type="ARBA" id="ARBA00023002"/>
    </source>
</evidence>
<dbReference type="EMBL" id="JABEXW010000097">
    <property type="protein sequence ID" value="KAF4971312.1"/>
    <property type="molecule type" value="Genomic_DNA"/>
</dbReference>
<dbReference type="Gene3D" id="3.20.20.100">
    <property type="entry name" value="NADP-dependent oxidoreductase domain"/>
    <property type="match status" value="1"/>
</dbReference>
<dbReference type="Pfam" id="PF12796">
    <property type="entry name" value="Ank_2"/>
    <property type="match status" value="1"/>
</dbReference>
<dbReference type="OrthoDB" id="48988at2759"/>
<dbReference type="Proteomes" id="UP000622797">
    <property type="component" value="Unassembled WGS sequence"/>
</dbReference>
<dbReference type="Gene3D" id="1.25.40.20">
    <property type="entry name" value="Ankyrin repeat-containing domain"/>
    <property type="match status" value="1"/>
</dbReference>
<evidence type="ECO:0000256" key="3">
    <source>
        <dbReference type="ARBA" id="ARBA00038157"/>
    </source>
</evidence>
<keyword evidence="2" id="KW-0560">Oxidoreductase</keyword>
<feature type="repeat" description="ANK" evidence="4">
    <location>
        <begin position="503"/>
        <end position="535"/>
    </location>
</feature>
<keyword evidence="4" id="KW-0040">ANK repeat</keyword>
<dbReference type="GO" id="GO:0016491">
    <property type="term" value="F:oxidoreductase activity"/>
    <property type="evidence" value="ECO:0007669"/>
    <property type="project" value="UniProtKB-KW"/>
</dbReference>
<evidence type="ECO:0000313" key="7">
    <source>
        <dbReference type="Proteomes" id="UP000622797"/>
    </source>
</evidence>
<dbReference type="PROSITE" id="PS50088">
    <property type="entry name" value="ANK_REPEAT"/>
    <property type="match status" value="3"/>
</dbReference>
<evidence type="ECO:0000256" key="4">
    <source>
        <dbReference type="PROSITE-ProRule" id="PRU00023"/>
    </source>
</evidence>
<dbReference type="InterPro" id="IPR002110">
    <property type="entry name" value="Ankyrin_rpt"/>
</dbReference>
<keyword evidence="7" id="KW-1185">Reference proteome</keyword>
<dbReference type="InterPro" id="IPR050523">
    <property type="entry name" value="AKR_Detox_Biosynth"/>
</dbReference>
<dbReference type="AlphaFoldDB" id="A0A8H4XDP3"/>
<reference evidence="6" key="2">
    <citation type="submission" date="2020-05" db="EMBL/GenBank/DDBJ databases">
        <authorList>
            <person name="Kim H.-S."/>
            <person name="Proctor R.H."/>
            <person name="Brown D.W."/>
        </authorList>
    </citation>
    <scope>NUCLEOTIDE SEQUENCE</scope>
    <source>
        <strain evidence="6">NRRL 20472</strain>
    </source>
</reference>
<organism evidence="6 7">
    <name type="scientific">Fusarium sarcochroum</name>
    <dbReference type="NCBI Taxonomy" id="1208366"/>
    <lineage>
        <taxon>Eukaryota</taxon>
        <taxon>Fungi</taxon>
        <taxon>Dikarya</taxon>
        <taxon>Ascomycota</taxon>
        <taxon>Pezizomycotina</taxon>
        <taxon>Sordariomycetes</taxon>
        <taxon>Hypocreomycetidae</taxon>
        <taxon>Hypocreales</taxon>
        <taxon>Nectriaceae</taxon>
        <taxon>Fusarium</taxon>
        <taxon>Fusarium lateritium species complex</taxon>
    </lineage>
</organism>
<name>A0A8H4XDP3_9HYPO</name>
<dbReference type="InterPro" id="IPR036812">
    <property type="entry name" value="NAD(P)_OxRdtase_dom_sf"/>
</dbReference>
<dbReference type="SUPFAM" id="SSF48403">
    <property type="entry name" value="Ankyrin repeat"/>
    <property type="match status" value="1"/>
</dbReference>
<protein>
    <recommendedName>
        <fullName evidence="5">NADP-dependent oxidoreductase domain-containing protein</fullName>
    </recommendedName>
</protein>